<dbReference type="Gene3D" id="2.40.50.140">
    <property type="entry name" value="Nucleic acid-binding proteins"/>
    <property type="match status" value="1"/>
</dbReference>
<dbReference type="OrthoDB" id="1025106at2759"/>
<reference evidence="2 3" key="1">
    <citation type="submission" date="2020-02" db="EMBL/GenBank/DDBJ databases">
        <authorList>
            <person name="Ma Q."/>
            <person name="Huang Y."/>
            <person name="Song X."/>
            <person name="Pei D."/>
        </authorList>
    </citation>
    <scope>NUCLEOTIDE SEQUENCE [LARGE SCALE GENOMIC DNA]</scope>
    <source>
        <strain evidence="2">Sxm20200214</strain>
        <tissue evidence="2">Leaf</tissue>
    </source>
</reference>
<dbReference type="CDD" id="cd04481">
    <property type="entry name" value="RPA1_DBD_B_like"/>
    <property type="match status" value="1"/>
</dbReference>
<organism evidence="2 3">
    <name type="scientific">Brassica carinata</name>
    <name type="common">Ethiopian mustard</name>
    <name type="synonym">Abyssinian cabbage</name>
    <dbReference type="NCBI Taxonomy" id="52824"/>
    <lineage>
        <taxon>Eukaryota</taxon>
        <taxon>Viridiplantae</taxon>
        <taxon>Streptophyta</taxon>
        <taxon>Embryophyta</taxon>
        <taxon>Tracheophyta</taxon>
        <taxon>Spermatophyta</taxon>
        <taxon>Magnoliopsida</taxon>
        <taxon>eudicotyledons</taxon>
        <taxon>Gunneridae</taxon>
        <taxon>Pentapetalae</taxon>
        <taxon>rosids</taxon>
        <taxon>malvids</taxon>
        <taxon>Brassicales</taxon>
        <taxon>Brassicaceae</taxon>
        <taxon>Brassiceae</taxon>
        <taxon>Brassica</taxon>
    </lineage>
</organism>
<protein>
    <recommendedName>
        <fullName evidence="1">Replication protein A 70 kDa DNA-binding subunit B/D first OB fold domain-containing protein</fullName>
    </recommendedName>
</protein>
<dbReference type="Proteomes" id="UP000886595">
    <property type="component" value="Unassembled WGS sequence"/>
</dbReference>
<dbReference type="EMBL" id="JAAMPC010000004">
    <property type="protein sequence ID" value="KAG2314903.1"/>
    <property type="molecule type" value="Genomic_DNA"/>
</dbReference>
<feature type="domain" description="Replication protein A 70 kDa DNA-binding subunit B/D first OB fold" evidence="1">
    <location>
        <begin position="7"/>
        <end position="46"/>
    </location>
</feature>
<evidence type="ECO:0000313" key="2">
    <source>
        <dbReference type="EMBL" id="KAG2314903.1"/>
    </source>
</evidence>
<dbReference type="Pfam" id="PF02721">
    <property type="entry name" value="DUF223"/>
    <property type="match status" value="1"/>
</dbReference>
<sequence>MRKGIYLEEGDWSEIYNFKLKRSFELIRQTRCKYNIKFTDATVVTKIQPIIDSNFLCLANFSSVLKGFCHPQFCIDLCGAIVSVGDLQQIGQVEPGEIYSYQNTRIEFCLVNIGLIHIKCVAFGKEAMILNSYYRTSRAMVDVCVLRSWSIVWGEGGFKYVTNLEGGSQILFDHDIVEIKNFKSKIPIAAF</sequence>
<accession>A0A8X8AY35</accession>
<comment type="caution">
    <text evidence="2">The sequence shown here is derived from an EMBL/GenBank/DDBJ whole genome shotgun (WGS) entry which is preliminary data.</text>
</comment>
<dbReference type="AlphaFoldDB" id="A0A8X8AY35"/>
<gene>
    <name evidence="2" type="ORF">Bca52824_018025</name>
</gene>
<evidence type="ECO:0000313" key="3">
    <source>
        <dbReference type="Proteomes" id="UP000886595"/>
    </source>
</evidence>
<proteinExistence type="predicted"/>
<keyword evidence="3" id="KW-1185">Reference proteome</keyword>
<evidence type="ECO:0000259" key="1">
    <source>
        <dbReference type="Pfam" id="PF02721"/>
    </source>
</evidence>
<dbReference type="InterPro" id="IPR012340">
    <property type="entry name" value="NA-bd_OB-fold"/>
</dbReference>
<dbReference type="InterPro" id="IPR003871">
    <property type="entry name" value="RFA1B/D_OB_1st"/>
</dbReference>
<name>A0A8X8AY35_BRACI</name>